<dbReference type="Proteomes" id="UP001058974">
    <property type="component" value="Chromosome 4"/>
</dbReference>
<accession>A0A9D5AYI4</accession>
<evidence type="ECO:0000313" key="3">
    <source>
        <dbReference type="Proteomes" id="UP001058974"/>
    </source>
</evidence>
<reference evidence="2 3" key="1">
    <citation type="journal article" date="2022" name="Nat. Genet.">
        <title>Improved pea reference genome and pan-genome highlight genomic features and evolutionary characteristics.</title>
        <authorList>
            <person name="Yang T."/>
            <person name="Liu R."/>
            <person name="Luo Y."/>
            <person name="Hu S."/>
            <person name="Wang D."/>
            <person name="Wang C."/>
            <person name="Pandey M.K."/>
            <person name="Ge S."/>
            <person name="Xu Q."/>
            <person name="Li N."/>
            <person name="Li G."/>
            <person name="Huang Y."/>
            <person name="Saxena R.K."/>
            <person name="Ji Y."/>
            <person name="Li M."/>
            <person name="Yan X."/>
            <person name="He Y."/>
            <person name="Liu Y."/>
            <person name="Wang X."/>
            <person name="Xiang C."/>
            <person name="Varshney R.K."/>
            <person name="Ding H."/>
            <person name="Gao S."/>
            <person name="Zong X."/>
        </authorList>
    </citation>
    <scope>NUCLEOTIDE SEQUENCE [LARGE SCALE GENOMIC DNA]</scope>
    <source>
        <strain evidence="2 3">cv. Zhongwan 6</strain>
    </source>
</reference>
<feature type="domain" description="Reverse transcriptase Ty1/copia-type" evidence="1">
    <location>
        <begin position="1"/>
        <end position="101"/>
    </location>
</feature>
<evidence type="ECO:0000259" key="1">
    <source>
        <dbReference type="Pfam" id="PF07727"/>
    </source>
</evidence>
<evidence type="ECO:0000313" key="2">
    <source>
        <dbReference type="EMBL" id="KAI5423279.1"/>
    </source>
</evidence>
<comment type="caution">
    <text evidence="2">The sequence shown here is derived from an EMBL/GenBank/DDBJ whole genome shotgun (WGS) entry which is preliminary data.</text>
</comment>
<name>A0A9D5AYI4_PEA</name>
<dbReference type="EMBL" id="JAMSHJ010000004">
    <property type="protein sequence ID" value="KAI5423279.1"/>
    <property type="molecule type" value="Genomic_DNA"/>
</dbReference>
<proteinExistence type="predicted"/>
<dbReference type="InterPro" id="IPR013103">
    <property type="entry name" value="RVT_2"/>
</dbReference>
<protein>
    <recommendedName>
        <fullName evidence="1">Reverse transcriptase Ty1/copia-type domain-containing protein</fullName>
    </recommendedName>
</protein>
<sequence length="108" mass="12706">MKHVSRKWYEKSTSFLVTQGYEQSTSGHSLFILHKGTSFISLLAYVDDVTLVGNSYEEIERIRYALDDEFKIKDLGKLKYFLDIRVAHSKVGISIYQRKYYFDHLNNT</sequence>
<keyword evidence="3" id="KW-1185">Reference proteome</keyword>
<dbReference type="Gramene" id="Psat04G0631800-T1">
    <property type="protein sequence ID" value="KAI5423279.1"/>
    <property type="gene ID" value="KIW84_046318"/>
</dbReference>
<dbReference type="Pfam" id="PF07727">
    <property type="entry name" value="RVT_2"/>
    <property type="match status" value="1"/>
</dbReference>
<dbReference type="AlphaFoldDB" id="A0A9D5AYI4"/>
<gene>
    <name evidence="2" type="ORF">KIW84_046318</name>
</gene>
<organism evidence="2 3">
    <name type="scientific">Pisum sativum</name>
    <name type="common">Garden pea</name>
    <name type="synonym">Lathyrus oleraceus</name>
    <dbReference type="NCBI Taxonomy" id="3888"/>
    <lineage>
        <taxon>Eukaryota</taxon>
        <taxon>Viridiplantae</taxon>
        <taxon>Streptophyta</taxon>
        <taxon>Embryophyta</taxon>
        <taxon>Tracheophyta</taxon>
        <taxon>Spermatophyta</taxon>
        <taxon>Magnoliopsida</taxon>
        <taxon>eudicotyledons</taxon>
        <taxon>Gunneridae</taxon>
        <taxon>Pentapetalae</taxon>
        <taxon>rosids</taxon>
        <taxon>fabids</taxon>
        <taxon>Fabales</taxon>
        <taxon>Fabaceae</taxon>
        <taxon>Papilionoideae</taxon>
        <taxon>50 kb inversion clade</taxon>
        <taxon>NPAAA clade</taxon>
        <taxon>Hologalegina</taxon>
        <taxon>IRL clade</taxon>
        <taxon>Fabeae</taxon>
        <taxon>Lathyrus</taxon>
    </lineage>
</organism>